<dbReference type="OrthoDB" id="20809at2759"/>
<feature type="region of interest" description="Disordered" evidence="1">
    <location>
        <begin position="1"/>
        <end position="33"/>
    </location>
</feature>
<dbReference type="Proteomes" id="UP000694569">
    <property type="component" value="Unplaced"/>
</dbReference>
<keyword evidence="3" id="KW-1185">Reference proteome</keyword>
<dbReference type="PANTHER" id="PTHR35252">
    <property type="entry name" value="RETINITIS PIGMENTOSA 9 PROTEIN"/>
    <property type="match status" value="1"/>
</dbReference>
<protein>
    <submittedName>
        <fullName evidence="2">Uncharacterized protein</fullName>
    </submittedName>
</protein>
<dbReference type="GO" id="GO:0008380">
    <property type="term" value="P:RNA splicing"/>
    <property type="evidence" value="ECO:0007669"/>
    <property type="project" value="InterPro"/>
</dbReference>
<evidence type="ECO:0000313" key="3">
    <source>
        <dbReference type="Proteomes" id="UP000694569"/>
    </source>
</evidence>
<evidence type="ECO:0000313" key="2">
    <source>
        <dbReference type="Ensembl" id="ENSLLEP00000029950.1"/>
    </source>
</evidence>
<reference evidence="2" key="2">
    <citation type="submission" date="2025-09" db="UniProtKB">
        <authorList>
            <consortium name="Ensembl"/>
        </authorList>
    </citation>
    <scope>IDENTIFICATION</scope>
</reference>
<dbReference type="PANTHER" id="PTHR35252:SF1">
    <property type="entry name" value="RETINITIS PIGMENTOSA 9 PROTEIN"/>
    <property type="match status" value="1"/>
</dbReference>
<dbReference type="Ensembl" id="ENSLLET00000031108.1">
    <property type="protein sequence ID" value="ENSLLEP00000029950.1"/>
    <property type="gene ID" value="ENSLLEG00000018968.1"/>
</dbReference>
<name>A0A8C5Q052_9ANUR</name>
<organism evidence="2 3">
    <name type="scientific">Leptobrachium leishanense</name>
    <name type="common">Leishan spiny toad</name>
    <dbReference type="NCBI Taxonomy" id="445787"/>
    <lineage>
        <taxon>Eukaryota</taxon>
        <taxon>Metazoa</taxon>
        <taxon>Chordata</taxon>
        <taxon>Craniata</taxon>
        <taxon>Vertebrata</taxon>
        <taxon>Euteleostomi</taxon>
        <taxon>Amphibia</taxon>
        <taxon>Batrachia</taxon>
        <taxon>Anura</taxon>
        <taxon>Pelobatoidea</taxon>
        <taxon>Megophryidae</taxon>
        <taxon>Leptobrachium</taxon>
    </lineage>
</organism>
<dbReference type="AlphaFoldDB" id="A0A8C5Q052"/>
<evidence type="ECO:0000256" key="1">
    <source>
        <dbReference type="SAM" id="MobiDB-lite"/>
    </source>
</evidence>
<dbReference type="GeneTree" id="ENSGT00940000162490"/>
<sequence length="206" mass="23701">MSRSQTNVHKLANSKPLRTMSRKTSDASSLNPLSSFWKNDQQIKYEPKPEDCIPDLPGNESARDFLAHATTRGLWMPLGKEVKVMQCWRRKQYGHTTGDRERPYFIKGNQKIERFRVAHEDPRRKWSAAINLLFHTVQKLRTFEKDMKSHFVRQGAGHRKCGPSDISSLTQNATRTWCTLRVSLAVLRSCLTCVRLPHFVCGSLCS</sequence>
<dbReference type="InterPro" id="IPR034585">
    <property type="entry name" value="PAP-1"/>
</dbReference>
<reference evidence="2" key="1">
    <citation type="submission" date="2025-08" db="UniProtKB">
        <authorList>
            <consortium name="Ensembl"/>
        </authorList>
    </citation>
    <scope>IDENTIFICATION</scope>
</reference>
<accession>A0A8C5Q052</accession>
<proteinExistence type="predicted"/>